<evidence type="ECO:0000313" key="1">
    <source>
        <dbReference type="EMBL" id="CAF2139635.1"/>
    </source>
</evidence>
<gene>
    <name evidence="1" type="ORF">MBJ925_LOCUS29266</name>
</gene>
<organism evidence="1 2">
    <name type="scientific">Rotaria magnacalcarata</name>
    <dbReference type="NCBI Taxonomy" id="392030"/>
    <lineage>
        <taxon>Eukaryota</taxon>
        <taxon>Metazoa</taxon>
        <taxon>Spiralia</taxon>
        <taxon>Gnathifera</taxon>
        <taxon>Rotifera</taxon>
        <taxon>Eurotatoria</taxon>
        <taxon>Bdelloidea</taxon>
        <taxon>Philodinida</taxon>
        <taxon>Philodinidae</taxon>
        <taxon>Rotaria</taxon>
    </lineage>
</organism>
<comment type="caution">
    <text evidence="1">The sequence shown here is derived from an EMBL/GenBank/DDBJ whole genome shotgun (WGS) entry which is preliminary data.</text>
</comment>
<sequence>MNIVLKATRTKACLPKNKDKVMNSMERVITNNDIVKWSNTQNRCDPIELKLQNIDSSSCIQGLCPNRPLEDKPSQVCQELEFPTDWAIDLINKKIVENPTNDHLNKQQVSLSH</sequence>
<proteinExistence type="predicted"/>
<accession>A0A816WWK5</accession>
<name>A0A816WWK5_9BILA</name>
<evidence type="ECO:0000313" key="2">
    <source>
        <dbReference type="Proteomes" id="UP000663824"/>
    </source>
</evidence>
<dbReference type="EMBL" id="CAJNRE010015655">
    <property type="protein sequence ID" value="CAF2139635.1"/>
    <property type="molecule type" value="Genomic_DNA"/>
</dbReference>
<dbReference type="AlphaFoldDB" id="A0A816WWK5"/>
<dbReference type="Proteomes" id="UP000663824">
    <property type="component" value="Unassembled WGS sequence"/>
</dbReference>
<reference evidence="1" key="1">
    <citation type="submission" date="2021-02" db="EMBL/GenBank/DDBJ databases">
        <authorList>
            <person name="Nowell W R."/>
        </authorList>
    </citation>
    <scope>NUCLEOTIDE SEQUENCE</scope>
</reference>
<protein>
    <submittedName>
        <fullName evidence="1">Uncharacterized protein</fullName>
    </submittedName>
</protein>